<evidence type="ECO:0000256" key="4">
    <source>
        <dbReference type="ARBA" id="ARBA00022553"/>
    </source>
</evidence>
<dbReference type="SUPFAM" id="SSF47384">
    <property type="entry name" value="Homodimeric domain of signal transducing histidine kinase"/>
    <property type="match status" value="1"/>
</dbReference>
<accession>A0A9D1L5T0</accession>
<evidence type="ECO:0000256" key="12">
    <source>
        <dbReference type="ARBA" id="ARBA00023136"/>
    </source>
</evidence>
<dbReference type="Gene3D" id="1.10.287.130">
    <property type="match status" value="1"/>
</dbReference>
<dbReference type="InterPro" id="IPR004358">
    <property type="entry name" value="Sig_transdc_His_kin-like_C"/>
</dbReference>
<evidence type="ECO:0000256" key="13">
    <source>
        <dbReference type="SAM" id="Phobius"/>
    </source>
</evidence>
<dbReference type="Gene3D" id="3.30.565.10">
    <property type="entry name" value="Histidine kinase-like ATPase, C-terminal domain"/>
    <property type="match status" value="1"/>
</dbReference>
<dbReference type="PROSITE" id="PS50109">
    <property type="entry name" value="HIS_KIN"/>
    <property type="match status" value="1"/>
</dbReference>
<keyword evidence="8 15" id="KW-0418">Kinase</keyword>
<dbReference type="SUPFAM" id="SSF55874">
    <property type="entry name" value="ATPase domain of HSP90 chaperone/DNA topoisomerase II/histidine kinase"/>
    <property type="match status" value="1"/>
</dbReference>
<keyword evidence="7" id="KW-0547">Nucleotide-binding</keyword>
<dbReference type="FunFam" id="3.30.565.10:FF:000013">
    <property type="entry name" value="Two-component sensor histidine kinase"/>
    <property type="match status" value="1"/>
</dbReference>
<dbReference type="SMART" id="SM00387">
    <property type="entry name" value="HATPase_c"/>
    <property type="match status" value="1"/>
</dbReference>
<evidence type="ECO:0000256" key="1">
    <source>
        <dbReference type="ARBA" id="ARBA00000085"/>
    </source>
</evidence>
<dbReference type="GO" id="GO:0000155">
    <property type="term" value="F:phosphorelay sensor kinase activity"/>
    <property type="evidence" value="ECO:0007669"/>
    <property type="project" value="InterPro"/>
</dbReference>
<dbReference type="InterPro" id="IPR003661">
    <property type="entry name" value="HisK_dim/P_dom"/>
</dbReference>
<dbReference type="EC" id="2.7.13.3" evidence="3"/>
<dbReference type="GO" id="GO:0005886">
    <property type="term" value="C:plasma membrane"/>
    <property type="evidence" value="ECO:0007669"/>
    <property type="project" value="TreeGrafter"/>
</dbReference>
<dbReference type="Proteomes" id="UP000824090">
    <property type="component" value="Unassembled WGS sequence"/>
</dbReference>
<dbReference type="InterPro" id="IPR036890">
    <property type="entry name" value="HATPase_C_sf"/>
</dbReference>
<name>A0A9D1L5T0_9FIRM</name>
<evidence type="ECO:0000259" key="14">
    <source>
        <dbReference type="PROSITE" id="PS50109"/>
    </source>
</evidence>
<dbReference type="GO" id="GO:0016036">
    <property type="term" value="P:cellular response to phosphate starvation"/>
    <property type="evidence" value="ECO:0007669"/>
    <property type="project" value="TreeGrafter"/>
</dbReference>
<evidence type="ECO:0000256" key="8">
    <source>
        <dbReference type="ARBA" id="ARBA00022777"/>
    </source>
</evidence>
<dbReference type="Pfam" id="PF02518">
    <property type="entry name" value="HATPase_c"/>
    <property type="match status" value="1"/>
</dbReference>
<evidence type="ECO:0000256" key="11">
    <source>
        <dbReference type="ARBA" id="ARBA00023012"/>
    </source>
</evidence>
<protein>
    <recommendedName>
        <fullName evidence="3">histidine kinase</fullName>
        <ecNumber evidence="3">2.7.13.3</ecNumber>
    </recommendedName>
</protein>
<keyword evidence="5" id="KW-0808">Transferase</keyword>
<comment type="subcellular location">
    <subcellularLocation>
        <location evidence="2">Membrane</location>
    </subcellularLocation>
</comment>
<organism evidence="15 16">
    <name type="scientific">Candidatus Allocopromorpha excrementigallinarum</name>
    <dbReference type="NCBI Taxonomy" id="2840742"/>
    <lineage>
        <taxon>Bacteria</taxon>
        <taxon>Bacillati</taxon>
        <taxon>Bacillota</taxon>
        <taxon>Clostridia</taxon>
        <taxon>Eubacteriales</taxon>
        <taxon>Eubacteriaceae</taxon>
        <taxon>Eubacteriaceae incertae sedis</taxon>
        <taxon>Candidatus Allocopromorpha</taxon>
    </lineage>
</organism>
<dbReference type="PRINTS" id="PR00344">
    <property type="entry name" value="BCTRLSENSOR"/>
</dbReference>
<sequence length="354" mass="40070">MTAALVALPISGIILYQLADFIFVSLPWQGTEPLYSLALAVNARRDILLLLYIMAGVIIIIFHFWKKPFAYLDELTEAVSSSYEPGTEEISGLSAPLRDMESKINSMKRTMERNALAAREAEQRKNDLVVYLAHDLKTPLTSVIGYLTLLRDEKEISPELREKYLSISLDKAERLEDLINEFFEITRFNLSHLTLELSRVNLTRMLEQLVFEFKPMLEEKELQCRLRAPADLMCRLDADKMQRVFDNLLRNAVNYSFRGTVIEIEVERERDEVTVVFTNSGSTIPAESLERIFEQFFRLDAARSSRGGGAGLGLAIAREIVQLHGGDITAVSRDEMTSFLLTIPAEGKKGTEAP</sequence>
<comment type="catalytic activity">
    <reaction evidence="1">
        <text>ATP + protein L-histidine = ADP + protein N-phospho-L-histidine.</text>
        <dbReference type="EC" id="2.7.13.3"/>
    </reaction>
</comment>
<dbReference type="InterPro" id="IPR005467">
    <property type="entry name" value="His_kinase_dom"/>
</dbReference>
<dbReference type="AlphaFoldDB" id="A0A9D1L5T0"/>
<dbReference type="GO" id="GO:0005524">
    <property type="term" value="F:ATP binding"/>
    <property type="evidence" value="ECO:0007669"/>
    <property type="project" value="UniProtKB-KW"/>
</dbReference>
<dbReference type="SMART" id="SM00388">
    <property type="entry name" value="HisKA"/>
    <property type="match status" value="1"/>
</dbReference>
<dbReference type="InterPro" id="IPR003594">
    <property type="entry name" value="HATPase_dom"/>
</dbReference>
<evidence type="ECO:0000256" key="2">
    <source>
        <dbReference type="ARBA" id="ARBA00004370"/>
    </source>
</evidence>
<dbReference type="CDD" id="cd00082">
    <property type="entry name" value="HisKA"/>
    <property type="match status" value="1"/>
</dbReference>
<dbReference type="PANTHER" id="PTHR45453">
    <property type="entry name" value="PHOSPHATE REGULON SENSOR PROTEIN PHOR"/>
    <property type="match status" value="1"/>
</dbReference>
<evidence type="ECO:0000256" key="9">
    <source>
        <dbReference type="ARBA" id="ARBA00022840"/>
    </source>
</evidence>
<comment type="caution">
    <text evidence="15">The sequence shown here is derived from an EMBL/GenBank/DDBJ whole genome shotgun (WGS) entry which is preliminary data.</text>
</comment>
<evidence type="ECO:0000256" key="6">
    <source>
        <dbReference type="ARBA" id="ARBA00022692"/>
    </source>
</evidence>
<reference evidence="15" key="1">
    <citation type="submission" date="2020-10" db="EMBL/GenBank/DDBJ databases">
        <authorList>
            <person name="Gilroy R."/>
        </authorList>
    </citation>
    <scope>NUCLEOTIDE SEQUENCE</scope>
    <source>
        <strain evidence="15">ChiHcec3-6078</strain>
    </source>
</reference>
<gene>
    <name evidence="15" type="ORF">IAC50_00740</name>
</gene>
<keyword evidence="11" id="KW-0902">Two-component regulatory system</keyword>
<feature type="domain" description="Histidine kinase" evidence="14">
    <location>
        <begin position="131"/>
        <end position="347"/>
    </location>
</feature>
<evidence type="ECO:0000313" key="15">
    <source>
        <dbReference type="EMBL" id="HIU25011.1"/>
    </source>
</evidence>
<keyword evidence="12 13" id="KW-0472">Membrane</keyword>
<dbReference type="Pfam" id="PF00512">
    <property type="entry name" value="HisKA"/>
    <property type="match status" value="1"/>
</dbReference>
<evidence type="ECO:0000256" key="10">
    <source>
        <dbReference type="ARBA" id="ARBA00022989"/>
    </source>
</evidence>
<dbReference type="InterPro" id="IPR036097">
    <property type="entry name" value="HisK_dim/P_sf"/>
</dbReference>
<reference evidence="15" key="2">
    <citation type="journal article" date="2021" name="PeerJ">
        <title>Extensive microbial diversity within the chicken gut microbiome revealed by metagenomics and culture.</title>
        <authorList>
            <person name="Gilroy R."/>
            <person name="Ravi A."/>
            <person name="Getino M."/>
            <person name="Pursley I."/>
            <person name="Horton D.L."/>
            <person name="Alikhan N.F."/>
            <person name="Baker D."/>
            <person name="Gharbi K."/>
            <person name="Hall N."/>
            <person name="Watson M."/>
            <person name="Adriaenssens E.M."/>
            <person name="Foster-Nyarko E."/>
            <person name="Jarju S."/>
            <person name="Secka A."/>
            <person name="Antonio M."/>
            <person name="Oren A."/>
            <person name="Chaudhuri R.R."/>
            <person name="La Ragione R."/>
            <person name="Hildebrand F."/>
            <person name="Pallen M.J."/>
        </authorList>
    </citation>
    <scope>NUCLEOTIDE SEQUENCE</scope>
    <source>
        <strain evidence="15">ChiHcec3-6078</strain>
    </source>
</reference>
<dbReference type="PANTHER" id="PTHR45453:SF1">
    <property type="entry name" value="PHOSPHATE REGULON SENSOR PROTEIN PHOR"/>
    <property type="match status" value="1"/>
</dbReference>
<evidence type="ECO:0000256" key="5">
    <source>
        <dbReference type="ARBA" id="ARBA00022679"/>
    </source>
</evidence>
<dbReference type="InterPro" id="IPR050351">
    <property type="entry name" value="BphY/WalK/GraS-like"/>
</dbReference>
<keyword evidence="6 13" id="KW-0812">Transmembrane</keyword>
<proteinExistence type="predicted"/>
<feature type="transmembrane region" description="Helical" evidence="13">
    <location>
        <begin position="6"/>
        <end position="26"/>
    </location>
</feature>
<feature type="transmembrane region" description="Helical" evidence="13">
    <location>
        <begin position="47"/>
        <end position="65"/>
    </location>
</feature>
<keyword evidence="4" id="KW-0597">Phosphoprotein</keyword>
<evidence type="ECO:0000256" key="3">
    <source>
        <dbReference type="ARBA" id="ARBA00012438"/>
    </source>
</evidence>
<dbReference type="EMBL" id="DVMP01000016">
    <property type="protein sequence ID" value="HIU25011.1"/>
    <property type="molecule type" value="Genomic_DNA"/>
</dbReference>
<evidence type="ECO:0000256" key="7">
    <source>
        <dbReference type="ARBA" id="ARBA00022741"/>
    </source>
</evidence>
<keyword evidence="9" id="KW-0067">ATP-binding</keyword>
<dbReference type="GO" id="GO:0004721">
    <property type="term" value="F:phosphoprotein phosphatase activity"/>
    <property type="evidence" value="ECO:0007669"/>
    <property type="project" value="TreeGrafter"/>
</dbReference>
<keyword evidence="10 13" id="KW-1133">Transmembrane helix</keyword>
<evidence type="ECO:0000313" key="16">
    <source>
        <dbReference type="Proteomes" id="UP000824090"/>
    </source>
</evidence>